<gene>
    <name evidence="2" type="ordered locus">Deba_2969</name>
</gene>
<sequence length="81" mass="9071">MGTWAGQDPLALLVLIALGLFGLWVTGRIVQKAGYVRWWALVILVPLLNLVFIWVFAFARWPAQQTLPEASEARGPRLKAK</sequence>
<organism evidence="2 3">
    <name type="scientific">Desulfarculus baarsii (strain ATCC 33931 / DSM 2075 / LMG 7858 / VKM B-1802 / 2st14)</name>
    <dbReference type="NCBI Taxonomy" id="644282"/>
    <lineage>
        <taxon>Bacteria</taxon>
        <taxon>Pseudomonadati</taxon>
        <taxon>Thermodesulfobacteriota</taxon>
        <taxon>Desulfarculia</taxon>
        <taxon>Desulfarculales</taxon>
        <taxon>Desulfarculaceae</taxon>
        <taxon>Desulfarculus</taxon>
    </lineage>
</organism>
<accession>E1QKW3</accession>
<keyword evidence="3" id="KW-1185">Reference proteome</keyword>
<dbReference type="AlphaFoldDB" id="E1QKW3"/>
<dbReference type="Proteomes" id="UP000009047">
    <property type="component" value="Chromosome"/>
</dbReference>
<evidence type="ECO:0000313" key="3">
    <source>
        <dbReference type="Proteomes" id="UP000009047"/>
    </source>
</evidence>
<proteinExistence type="predicted"/>
<dbReference type="STRING" id="644282.Deba_2969"/>
<keyword evidence="1" id="KW-1133">Transmembrane helix</keyword>
<evidence type="ECO:0000256" key="1">
    <source>
        <dbReference type="SAM" id="Phobius"/>
    </source>
</evidence>
<dbReference type="OrthoDB" id="123194at2"/>
<protein>
    <submittedName>
        <fullName evidence="2">Uncharacterized protein</fullName>
    </submittedName>
</protein>
<feature type="transmembrane region" description="Helical" evidence="1">
    <location>
        <begin position="6"/>
        <end position="26"/>
    </location>
</feature>
<evidence type="ECO:0000313" key="2">
    <source>
        <dbReference type="EMBL" id="ADK86322.1"/>
    </source>
</evidence>
<keyword evidence="1" id="KW-0812">Transmembrane</keyword>
<feature type="transmembrane region" description="Helical" evidence="1">
    <location>
        <begin position="38"/>
        <end position="59"/>
    </location>
</feature>
<reference evidence="2 3" key="1">
    <citation type="journal article" date="2010" name="Stand. Genomic Sci.">
        <title>Complete genome sequence of Desulfarculus baarsii type strain (2st14).</title>
        <authorList>
            <person name="Sun H."/>
            <person name="Spring S."/>
            <person name="Lapidus A."/>
            <person name="Davenport K."/>
            <person name="Del Rio T.G."/>
            <person name="Tice H."/>
            <person name="Nolan M."/>
            <person name="Copeland A."/>
            <person name="Cheng J.F."/>
            <person name="Lucas S."/>
            <person name="Tapia R."/>
            <person name="Goodwin L."/>
            <person name="Pitluck S."/>
            <person name="Ivanova N."/>
            <person name="Pagani I."/>
            <person name="Mavromatis K."/>
            <person name="Ovchinnikova G."/>
            <person name="Pati A."/>
            <person name="Chen A."/>
            <person name="Palaniappan K."/>
            <person name="Hauser L."/>
            <person name="Chang Y.J."/>
            <person name="Jeffries C.D."/>
            <person name="Detter J.C."/>
            <person name="Han C."/>
            <person name="Rohde M."/>
            <person name="Brambilla E."/>
            <person name="Goker M."/>
            <person name="Woyke T."/>
            <person name="Bristow J."/>
            <person name="Eisen J.A."/>
            <person name="Markowitz V."/>
            <person name="Hugenholtz P."/>
            <person name="Kyrpides N.C."/>
            <person name="Klenk H.P."/>
            <person name="Land M."/>
        </authorList>
    </citation>
    <scope>NUCLEOTIDE SEQUENCE [LARGE SCALE GENOMIC DNA]</scope>
    <source>
        <strain evidence="3">ATCC 33931 / DSM 2075 / LMG 7858 / VKM B-1802 / 2st14</strain>
    </source>
</reference>
<dbReference type="EMBL" id="CP002085">
    <property type="protein sequence ID" value="ADK86322.1"/>
    <property type="molecule type" value="Genomic_DNA"/>
</dbReference>
<dbReference type="HOGENOM" id="CLU_2568231_0_0_7"/>
<dbReference type="KEGG" id="dbr:Deba_2969"/>
<dbReference type="RefSeq" id="WP_013259759.1">
    <property type="nucleotide sequence ID" value="NC_014365.1"/>
</dbReference>
<keyword evidence="1" id="KW-0472">Membrane</keyword>
<name>E1QKW3_DESB2</name>